<evidence type="ECO:0000256" key="4">
    <source>
        <dbReference type="ARBA" id="ARBA00013133"/>
    </source>
</evidence>
<keyword evidence="12" id="KW-0408">Iron</keyword>
<proteinExistence type="inferred from homology"/>
<dbReference type="GO" id="GO:0070483">
    <property type="term" value="P:detection of hypoxia"/>
    <property type="evidence" value="ECO:0007669"/>
    <property type="project" value="UniProtKB-ARBA"/>
</dbReference>
<keyword evidence="10 17" id="KW-1133">Transmembrane helix</keyword>
<keyword evidence="7" id="KW-0479">Metal-binding</keyword>
<gene>
    <name evidence="19" type="ORF">SSX86_000921</name>
</gene>
<evidence type="ECO:0000256" key="17">
    <source>
        <dbReference type="SAM" id="Phobius"/>
    </source>
</evidence>
<evidence type="ECO:0000256" key="6">
    <source>
        <dbReference type="ARBA" id="ARBA00022692"/>
    </source>
</evidence>
<dbReference type="PANTHER" id="PTHR48006:SF84">
    <property type="entry name" value="REPEAT TRANSMEMBRANE PROTEIN KINASE, PUTATIVE, EXPRESSED-RELATED"/>
    <property type="match status" value="1"/>
</dbReference>
<comment type="catalytic activity">
    <reaction evidence="16">
        <text>L-cysteine + O2 = 3-sulfino-L-alanine + H(+)</text>
        <dbReference type="Rhea" id="RHEA:20441"/>
        <dbReference type="ChEBI" id="CHEBI:15378"/>
        <dbReference type="ChEBI" id="CHEBI:15379"/>
        <dbReference type="ChEBI" id="CHEBI:35235"/>
        <dbReference type="ChEBI" id="CHEBI:61085"/>
        <dbReference type="EC" id="1.13.11.20"/>
    </reaction>
    <physiologicalReaction direction="left-to-right" evidence="16">
        <dbReference type="Rhea" id="RHEA:20442"/>
    </physiologicalReaction>
</comment>
<evidence type="ECO:0000256" key="12">
    <source>
        <dbReference type="ARBA" id="ARBA00023004"/>
    </source>
</evidence>
<dbReference type="Pfam" id="PF07714">
    <property type="entry name" value="PK_Tyr_Ser-Thr"/>
    <property type="match status" value="1"/>
</dbReference>
<dbReference type="InterPro" id="IPR011009">
    <property type="entry name" value="Kinase-like_dom_sf"/>
</dbReference>
<evidence type="ECO:0000256" key="16">
    <source>
        <dbReference type="ARBA" id="ARBA00024284"/>
    </source>
</evidence>
<comment type="caution">
    <text evidence="19">The sequence shown here is derived from an EMBL/GenBank/DDBJ whole genome shotgun (WGS) entry which is preliminary data.</text>
</comment>
<evidence type="ECO:0000256" key="3">
    <source>
        <dbReference type="ARBA" id="ARBA00006622"/>
    </source>
</evidence>
<keyword evidence="8" id="KW-0732">Signal</keyword>
<keyword evidence="6 17" id="KW-0812">Transmembrane</keyword>
<dbReference type="GO" id="GO:0046872">
    <property type="term" value="F:metal ion binding"/>
    <property type="evidence" value="ECO:0007669"/>
    <property type="project" value="UniProtKB-KW"/>
</dbReference>
<protein>
    <recommendedName>
        <fullName evidence="4">cysteine dioxygenase</fullName>
        <ecNumber evidence="4">1.13.11.20</ecNumber>
    </recommendedName>
</protein>
<reference evidence="19 20" key="1">
    <citation type="submission" date="2024-04" db="EMBL/GenBank/DDBJ databases">
        <title>The reference genome of an endangered Asteraceae, Deinandra increscens subsp. villosa, native to the Central Coast of California.</title>
        <authorList>
            <person name="Guilliams M."/>
            <person name="Hasenstab-Lehman K."/>
            <person name="Meyer R."/>
            <person name="Mcevoy S."/>
        </authorList>
    </citation>
    <scope>NUCLEOTIDE SEQUENCE [LARGE SCALE GENOMIC DNA]</scope>
    <source>
        <tissue evidence="19">Leaf</tissue>
    </source>
</reference>
<evidence type="ECO:0000256" key="14">
    <source>
        <dbReference type="ARBA" id="ARBA00023170"/>
    </source>
</evidence>
<evidence type="ECO:0000256" key="11">
    <source>
        <dbReference type="ARBA" id="ARBA00023002"/>
    </source>
</evidence>
<evidence type="ECO:0000256" key="10">
    <source>
        <dbReference type="ARBA" id="ARBA00022989"/>
    </source>
</evidence>
<evidence type="ECO:0000259" key="18">
    <source>
        <dbReference type="PROSITE" id="PS50011"/>
    </source>
</evidence>
<dbReference type="InterPro" id="IPR011051">
    <property type="entry name" value="RmlC_Cupin_sf"/>
</dbReference>
<feature type="transmembrane region" description="Helical" evidence="17">
    <location>
        <begin position="668"/>
        <end position="692"/>
    </location>
</feature>
<dbReference type="FunFam" id="1.10.510.10:FF:000431">
    <property type="entry name" value="Putative inactive leucine-rich repeat receptor-like protein kinase"/>
    <property type="match status" value="1"/>
</dbReference>
<keyword evidence="15" id="KW-0325">Glycoprotein</keyword>
<keyword evidence="5" id="KW-0433">Leucine-rich repeat</keyword>
<dbReference type="PANTHER" id="PTHR48006">
    <property type="entry name" value="LEUCINE-RICH REPEAT-CONTAINING PROTEIN DDB_G0281931-RELATED"/>
    <property type="match status" value="1"/>
</dbReference>
<keyword evidence="13 17" id="KW-0472">Membrane</keyword>
<organism evidence="19 20">
    <name type="scientific">Deinandra increscens subsp. villosa</name>
    <dbReference type="NCBI Taxonomy" id="3103831"/>
    <lineage>
        <taxon>Eukaryota</taxon>
        <taxon>Viridiplantae</taxon>
        <taxon>Streptophyta</taxon>
        <taxon>Embryophyta</taxon>
        <taxon>Tracheophyta</taxon>
        <taxon>Spermatophyta</taxon>
        <taxon>Magnoliopsida</taxon>
        <taxon>eudicotyledons</taxon>
        <taxon>Gunneridae</taxon>
        <taxon>Pentapetalae</taxon>
        <taxon>asterids</taxon>
        <taxon>campanulids</taxon>
        <taxon>Asterales</taxon>
        <taxon>Asteraceae</taxon>
        <taxon>Asteroideae</taxon>
        <taxon>Heliantheae alliance</taxon>
        <taxon>Madieae</taxon>
        <taxon>Madiinae</taxon>
        <taxon>Deinandra</taxon>
    </lineage>
</organism>
<sequence length="1057" mass="117921">MTPSDARVNGVSKRIRKKSRRCRETRMTMVRSPPLIFPLQRLYMSCLDVFNGAGTVPSPSGDRKLRHILDGLMPEDVGLPTNLQFLDSDSTVVYTIIRQCKNFSLYILFLPENAVIPLHNHPGMTVFSKLLLGKLHIKAYDLVNNPDHATDNSPISSSQLKLACLKTDAMFTAPCDTSVLYPTSGGNIHAFKAITPCAILDVVGPPYSKEDGRDCSYYRDVSDANINISPNEQMLKKEEGEFYRWLEETEVPKESKMDRMEYLGPKIIEDLEQNPMARTSYSWQTAVVLLAFLFVPIHCLKPHNASQEQILLEIQHLLYYPAVLSSWNNATDFCNTVQSSSVTVICYEDLVTQLHIINSDKATPLPKDFSIDRFFATLVRLPSLKVLKLVSLGLWGQLPATISQLSSLEILNITSNHFTGTIQPEITSLTNLQSLVLDDNKFTGWIPARINFLSRLSVLSLKNNLLNGMLPESLGSLVDLRVLALSHNNFSGQVPDLHSLTNLQVLELEDNSLGPEFPRVSDRIISIVLRDNKFTAGLPEQLHFFYQLKKLDIALNRFTGPFLTSILSLPSVAYLDIEGNRFTGKLFEDLACNPELVYVDLSANLLTGRLPSCLVSSKARNVVYDGNCLTTNNGNEAKTQKPISFCSNEALAVGIIPRHHKEGKGSKVALAFGITGGIIGVIMLVGVAFLIFQQVHGKKVVKPPSPVVSTAASSYTSKLLSDARYVTRAMKLATLGLPPHRTFSLEELEEATNGFDTSTFIGESSHGQMYRGQLRDGSWVAIQCLKMKRNQSMQSFTRHIELISKLRHQHLVSALGHCFEFYLDDSSVSRLFLVFEYAPNGTLRDWISGKDSEKTLSWSQRIAAAIGIVKGIQFLHSGVFPQLLSSNLKITDILLDQNFTAKISCYNLPLLDQTIEKVFMMKHFIIKHSNSFTSMVSNPEKLDVYDFGVILLEIILAKPLRTQKEVESVKQQFHTRITADDGAINDLIDPAVRDACCDQSLTTMAEICSRCLENDPSERPSVEDMLWNLQFAAQVQEAWRSSEGSPVSSSQRAITEQ</sequence>
<keyword evidence="14" id="KW-0675">Receptor</keyword>
<keyword evidence="9" id="KW-0677">Repeat</keyword>
<dbReference type="Gene3D" id="3.80.10.10">
    <property type="entry name" value="Ribonuclease Inhibitor"/>
    <property type="match status" value="2"/>
</dbReference>
<evidence type="ECO:0000313" key="19">
    <source>
        <dbReference type="EMBL" id="KAK9079251.1"/>
    </source>
</evidence>
<evidence type="ECO:0000256" key="8">
    <source>
        <dbReference type="ARBA" id="ARBA00022729"/>
    </source>
</evidence>
<name>A0AAP0DQR6_9ASTR</name>
<comment type="subcellular location">
    <subcellularLocation>
        <location evidence="2">Membrane</location>
        <topology evidence="2">Single-pass type I membrane protein</topology>
    </subcellularLocation>
</comment>
<dbReference type="InterPro" id="IPR055414">
    <property type="entry name" value="LRR_R13L4/SHOC2-like"/>
</dbReference>
<dbReference type="GO" id="GO:0004674">
    <property type="term" value="F:protein serine/threonine kinase activity"/>
    <property type="evidence" value="ECO:0007669"/>
    <property type="project" value="UniProtKB-EC"/>
</dbReference>
<dbReference type="InterPro" id="IPR001245">
    <property type="entry name" value="Ser-Thr/Tyr_kinase_cat_dom"/>
</dbReference>
<dbReference type="AlphaFoldDB" id="A0AAP0DQR6"/>
<evidence type="ECO:0000256" key="5">
    <source>
        <dbReference type="ARBA" id="ARBA00022614"/>
    </source>
</evidence>
<evidence type="ECO:0000256" key="1">
    <source>
        <dbReference type="ARBA" id="ARBA00001954"/>
    </source>
</evidence>
<evidence type="ECO:0000313" key="20">
    <source>
        <dbReference type="Proteomes" id="UP001408789"/>
    </source>
</evidence>
<evidence type="ECO:0000256" key="9">
    <source>
        <dbReference type="ARBA" id="ARBA00022737"/>
    </source>
</evidence>
<dbReference type="EMBL" id="JBCNJP010000003">
    <property type="protein sequence ID" value="KAK9079251.1"/>
    <property type="molecule type" value="Genomic_DNA"/>
</dbReference>
<dbReference type="GO" id="GO:0005524">
    <property type="term" value="F:ATP binding"/>
    <property type="evidence" value="ECO:0007669"/>
    <property type="project" value="InterPro"/>
</dbReference>
<dbReference type="SUPFAM" id="SSF51182">
    <property type="entry name" value="RmlC-like cupins"/>
    <property type="match status" value="1"/>
</dbReference>
<dbReference type="CDD" id="cd20289">
    <property type="entry name" value="cupin_ADO"/>
    <property type="match status" value="1"/>
</dbReference>
<keyword evidence="11" id="KW-0560">Oxidoreductase</keyword>
<dbReference type="InterPro" id="IPR014710">
    <property type="entry name" value="RmlC-like_jellyroll"/>
</dbReference>
<dbReference type="InterPro" id="IPR012864">
    <property type="entry name" value="PCO/ADO"/>
</dbReference>
<dbReference type="SUPFAM" id="SSF56112">
    <property type="entry name" value="Protein kinase-like (PK-like)"/>
    <property type="match status" value="1"/>
</dbReference>
<evidence type="ECO:0000256" key="13">
    <source>
        <dbReference type="ARBA" id="ARBA00023136"/>
    </source>
</evidence>
<dbReference type="Gene3D" id="2.60.120.10">
    <property type="entry name" value="Jelly Rolls"/>
    <property type="match status" value="1"/>
</dbReference>
<dbReference type="GO" id="GO:0016020">
    <property type="term" value="C:membrane"/>
    <property type="evidence" value="ECO:0007669"/>
    <property type="project" value="UniProtKB-SubCell"/>
</dbReference>
<evidence type="ECO:0000256" key="7">
    <source>
        <dbReference type="ARBA" id="ARBA00022723"/>
    </source>
</evidence>
<feature type="domain" description="Protein kinase" evidence="18">
    <location>
        <begin position="755"/>
        <end position="1031"/>
    </location>
</feature>
<dbReference type="Pfam" id="PF23598">
    <property type="entry name" value="LRR_14"/>
    <property type="match status" value="1"/>
</dbReference>
<keyword evidence="20" id="KW-1185">Reference proteome</keyword>
<comment type="cofactor">
    <cofactor evidence="1">
        <name>Fe(2+)</name>
        <dbReference type="ChEBI" id="CHEBI:29033"/>
    </cofactor>
</comment>
<dbReference type="GO" id="GO:0017172">
    <property type="term" value="F:cysteine dioxygenase activity"/>
    <property type="evidence" value="ECO:0007669"/>
    <property type="project" value="UniProtKB-EC"/>
</dbReference>
<dbReference type="InterPro" id="IPR000719">
    <property type="entry name" value="Prot_kinase_dom"/>
</dbReference>
<dbReference type="InterPro" id="IPR032675">
    <property type="entry name" value="LRR_dom_sf"/>
</dbReference>
<dbReference type="Pfam" id="PF07847">
    <property type="entry name" value="PCO_ADO"/>
    <property type="match status" value="1"/>
</dbReference>
<dbReference type="FunFam" id="3.80.10.10:FF:000041">
    <property type="entry name" value="LRR receptor-like serine/threonine-protein kinase ERECTA"/>
    <property type="match status" value="1"/>
</dbReference>
<dbReference type="Gene3D" id="3.30.200.20">
    <property type="entry name" value="Phosphorylase Kinase, domain 1"/>
    <property type="match status" value="1"/>
</dbReference>
<comment type="similarity">
    <text evidence="3">Belongs to the cysteine dioxygenase family.</text>
</comment>
<evidence type="ECO:0000256" key="15">
    <source>
        <dbReference type="ARBA" id="ARBA00023180"/>
    </source>
</evidence>
<dbReference type="Proteomes" id="UP001408789">
    <property type="component" value="Unassembled WGS sequence"/>
</dbReference>
<dbReference type="Gene3D" id="1.10.510.10">
    <property type="entry name" value="Transferase(Phosphotransferase) domain 1"/>
    <property type="match status" value="1"/>
</dbReference>
<dbReference type="FunFam" id="3.30.200.20:FF:000285">
    <property type="entry name" value="Putative inactive leucine-rich repeat receptor-like protein kinase"/>
    <property type="match status" value="1"/>
</dbReference>
<dbReference type="SUPFAM" id="SSF52058">
    <property type="entry name" value="L domain-like"/>
    <property type="match status" value="1"/>
</dbReference>
<dbReference type="InterPro" id="IPR051824">
    <property type="entry name" value="LRR_Rcpt-Like_S/T_Kinase"/>
</dbReference>
<dbReference type="PROSITE" id="PS50011">
    <property type="entry name" value="PROTEIN_KINASE_DOM"/>
    <property type="match status" value="1"/>
</dbReference>
<accession>A0AAP0DQR6</accession>
<dbReference type="EC" id="1.13.11.20" evidence="4"/>
<evidence type="ECO:0000256" key="2">
    <source>
        <dbReference type="ARBA" id="ARBA00004479"/>
    </source>
</evidence>